<dbReference type="PANTHER" id="PTHR43845">
    <property type="entry name" value="BLR5969 PROTEIN"/>
    <property type="match status" value="1"/>
</dbReference>
<keyword evidence="1" id="KW-1133">Transmembrane helix</keyword>
<evidence type="ECO:0000313" key="3">
    <source>
        <dbReference type="Proteomes" id="UP000293550"/>
    </source>
</evidence>
<evidence type="ECO:0000256" key="1">
    <source>
        <dbReference type="SAM" id="Phobius"/>
    </source>
</evidence>
<dbReference type="Gene3D" id="3.40.50.12780">
    <property type="entry name" value="N-terminal domain of ligase-like"/>
    <property type="match status" value="1"/>
</dbReference>
<name>A0A4Q7DIC9_9PROT</name>
<gene>
    <name evidence="2" type="ORF">EQU50_06385</name>
</gene>
<reference evidence="2 3" key="1">
    <citation type="submission" date="2018-10" db="EMBL/GenBank/DDBJ databases">
        <title>An updated phylogeny of the Alphaproteobacteria reveals that the parasitic Rickettsiales and Holosporales have independent origins.</title>
        <authorList>
            <person name="Munoz-Gomez S.A."/>
            <person name="Hess S."/>
            <person name="Burger G."/>
            <person name="Lang B.F."/>
            <person name="Susko E."/>
            <person name="Slamovits C.H."/>
            <person name="Roger A.J."/>
        </authorList>
    </citation>
    <scope>NUCLEOTIDE SEQUENCE [LARGE SCALE GENOMIC DNA]</scope>
    <source>
        <strain evidence="2">HOLO01</strain>
    </source>
</reference>
<organism evidence="2 3">
    <name type="scientific">Candidatus Finniella inopinata</name>
    <dbReference type="NCBI Taxonomy" id="1696036"/>
    <lineage>
        <taxon>Bacteria</taxon>
        <taxon>Pseudomonadati</taxon>
        <taxon>Pseudomonadota</taxon>
        <taxon>Alphaproteobacteria</taxon>
        <taxon>Holosporales</taxon>
        <taxon>Candidatus Paracaedibacteraceae</taxon>
        <taxon>Candidatus Finniella</taxon>
    </lineage>
</organism>
<dbReference type="OrthoDB" id="568480at2"/>
<evidence type="ECO:0000313" key="2">
    <source>
        <dbReference type="EMBL" id="RZI45724.1"/>
    </source>
</evidence>
<dbReference type="SUPFAM" id="SSF56801">
    <property type="entry name" value="Acetyl-CoA synthetase-like"/>
    <property type="match status" value="1"/>
</dbReference>
<keyword evidence="2" id="KW-0436">Ligase</keyword>
<sequence>MKRNKKISFIERLGFLALMLRDIFAFLISLNYFLFSNIMRFASTQYLEKISAASARRAYARALRKVPAYKNFIGNFKSDLIPEMDKENYIKAYTPEKRCKHGNIPGHKVMIDESSGSTGTPFNWIRSLDERRQSHGSISYFVNYCFGKNVDITINAFSLGAWATGLNMGIALERNTIVKNIGPDIEKIFKTLEFFGPKYRYLILGYPPFVKQIIDEAKARNFPLQMYTLNALVGGEGMSEGLRDYLLSYFQEVYSGYGATDIEIGIAGETPISVAIRRLARDNDDVRKSLFGLDSRLPMVFQYNPLAHHIEVNEKSELIFTINRGNVLSPRIRYNIHDQGGIDTYTHMKDKLSDLGFDIKSLEEKSKFHLNLPFMWIYGRSDFTISVMGANIYPEDIEQIIYSDASLSEITRSFCQGIVHKEDHSVRPAFYFEITVPSTKELGLKFQRSITENLCRINADFREAWAEYHETLIPEIHLYQMGEGPFKMRPGQIKQKRVLA</sequence>
<keyword evidence="1" id="KW-0812">Transmembrane</keyword>
<dbReference type="InterPro" id="IPR042099">
    <property type="entry name" value="ANL_N_sf"/>
</dbReference>
<feature type="transmembrane region" description="Helical" evidence="1">
    <location>
        <begin position="12"/>
        <end position="35"/>
    </location>
</feature>
<accession>A0A4Q7DIC9</accession>
<proteinExistence type="predicted"/>
<dbReference type="Proteomes" id="UP000293550">
    <property type="component" value="Unassembled WGS sequence"/>
</dbReference>
<dbReference type="PANTHER" id="PTHR43845:SF1">
    <property type="entry name" value="BLR5969 PROTEIN"/>
    <property type="match status" value="1"/>
</dbReference>
<dbReference type="EMBL" id="SCFB01000007">
    <property type="protein sequence ID" value="RZI45724.1"/>
    <property type="molecule type" value="Genomic_DNA"/>
</dbReference>
<protein>
    <submittedName>
        <fullName evidence="2">Phenylacetate--CoA ligase family protein</fullName>
    </submittedName>
</protein>
<dbReference type="AlphaFoldDB" id="A0A4Q7DIC9"/>
<dbReference type="RefSeq" id="WP_130154301.1">
    <property type="nucleotide sequence ID" value="NZ_SCFB01000007.1"/>
</dbReference>
<keyword evidence="1" id="KW-0472">Membrane</keyword>
<comment type="caution">
    <text evidence="2">The sequence shown here is derived from an EMBL/GenBank/DDBJ whole genome shotgun (WGS) entry which is preliminary data.</text>
</comment>
<keyword evidence="3" id="KW-1185">Reference proteome</keyword>
<dbReference type="GO" id="GO:0016874">
    <property type="term" value="F:ligase activity"/>
    <property type="evidence" value="ECO:0007669"/>
    <property type="project" value="UniProtKB-KW"/>
</dbReference>